<gene>
    <name evidence="3" type="ORF">GGX14DRAFT_577203</name>
</gene>
<evidence type="ECO:0000313" key="4">
    <source>
        <dbReference type="Proteomes" id="UP001219525"/>
    </source>
</evidence>
<feature type="region of interest" description="Disordered" evidence="1">
    <location>
        <begin position="329"/>
        <end position="363"/>
    </location>
</feature>
<feature type="compositionally biased region" description="Acidic residues" evidence="1">
    <location>
        <begin position="348"/>
        <end position="363"/>
    </location>
</feature>
<protein>
    <recommendedName>
        <fullName evidence="2">DUF6532 domain-containing protein</fullName>
    </recommendedName>
</protein>
<feature type="domain" description="DUF6532" evidence="2">
    <location>
        <begin position="108"/>
        <end position="297"/>
    </location>
</feature>
<feature type="compositionally biased region" description="Polar residues" evidence="1">
    <location>
        <begin position="1"/>
        <end position="16"/>
    </location>
</feature>
<dbReference type="Pfam" id="PF20149">
    <property type="entry name" value="DUF6532"/>
    <property type="match status" value="1"/>
</dbReference>
<dbReference type="Proteomes" id="UP001219525">
    <property type="component" value="Unassembled WGS sequence"/>
</dbReference>
<dbReference type="AlphaFoldDB" id="A0AAD6UTP1"/>
<evidence type="ECO:0000259" key="2">
    <source>
        <dbReference type="Pfam" id="PF20149"/>
    </source>
</evidence>
<name>A0AAD6UTP1_9AGAR</name>
<feature type="compositionally biased region" description="Basic and acidic residues" evidence="1">
    <location>
        <begin position="335"/>
        <end position="347"/>
    </location>
</feature>
<accession>A0AAD6UTP1</accession>
<organism evidence="3 4">
    <name type="scientific">Mycena pura</name>
    <dbReference type="NCBI Taxonomy" id="153505"/>
    <lineage>
        <taxon>Eukaryota</taxon>
        <taxon>Fungi</taxon>
        <taxon>Dikarya</taxon>
        <taxon>Basidiomycota</taxon>
        <taxon>Agaricomycotina</taxon>
        <taxon>Agaricomycetes</taxon>
        <taxon>Agaricomycetidae</taxon>
        <taxon>Agaricales</taxon>
        <taxon>Marasmiineae</taxon>
        <taxon>Mycenaceae</taxon>
        <taxon>Mycena</taxon>
    </lineage>
</organism>
<keyword evidence="4" id="KW-1185">Reference proteome</keyword>
<feature type="region of interest" description="Disordered" evidence="1">
    <location>
        <begin position="1"/>
        <end position="77"/>
    </location>
</feature>
<proteinExistence type="predicted"/>
<evidence type="ECO:0000313" key="3">
    <source>
        <dbReference type="EMBL" id="KAJ7193407.1"/>
    </source>
</evidence>
<evidence type="ECO:0000256" key="1">
    <source>
        <dbReference type="SAM" id="MobiDB-lite"/>
    </source>
</evidence>
<dbReference type="InterPro" id="IPR045341">
    <property type="entry name" value="DUF6532"/>
</dbReference>
<comment type="caution">
    <text evidence="3">The sequence shown here is derived from an EMBL/GenBank/DDBJ whole genome shotgun (WGS) entry which is preliminary data.</text>
</comment>
<reference evidence="3" key="1">
    <citation type="submission" date="2023-03" db="EMBL/GenBank/DDBJ databases">
        <title>Massive genome expansion in bonnet fungi (Mycena s.s.) driven by repeated elements and novel gene families across ecological guilds.</title>
        <authorList>
            <consortium name="Lawrence Berkeley National Laboratory"/>
            <person name="Harder C.B."/>
            <person name="Miyauchi S."/>
            <person name="Viragh M."/>
            <person name="Kuo A."/>
            <person name="Thoen E."/>
            <person name="Andreopoulos B."/>
            <person name="Lu D."/>
            <person name="Skrede I."/>
            <person name="Drula E."/>
            <person name="Henrissat B."/>
            <person name="Morin E."/>
            <person name="Kohler A."/>
            <person name="Barry K."/>
            <person name="LaButti K."/>
            <person name="Morin E."/>
            <person name="Salamov A."/>
            <person name="Lipzen A."/>
            <person name="Mereny Z."/>
            <person name="Hegedus B."/>
            <person name="Baldrian P."/>
            <person name="Stursova M."/>
            <person name="Weitz H."/>
            <person name="Taylor A."/>
            <person name="Grigoriev I.V."/>
            <person name="Nagy L.G."/>
            <person name="Martin F."/>
            <person name="Kauserud H."/>
        </authorList>
    </citation>
    <scope>NUCLEOTIDE SEQUENCE</scope>
    <source>
        <strain evidence="3">9144</strain>
    </source>
</reference>
<sequence>MQVTEAINPAASTHYINSGAWDERPRSVSRSSPDPPRSNKTPATLSVNSGARDKCPRSLSQSSPDPPPKRTKSKVKEAQFREGFVQQSGAKPAAGDYEPVVEALLIQACNEYSAHVAGAGSFPKTSLQLQWADQCFNNACRSSNERFKLSHRMAKLITKRDSQVRGKVVDTAFRPLFITAYGFQRSTSKKAIAENKKKAEALLRKAAFHYKDPLTCTGYGENAIITEARKLYLFKDKTSLAAVFPSYFNPISAELMALEFTVLQFLAQEWTAGIQIKIQFTEKENGAAYQTHLHDITEKWMKLKPDVTEKLRSKCKYFAAVDAEKTSNIDDDDESMLRLELEGRTGDTDSEPEDGDAAEADTA</sequence>
<dbReference type="EMBL" id="JARJCW010000108">
    <property type="protein sequence ID" value="KAJ7193407.1"/>
    <property type="molecule type" value="Genomic_DNA"/>
</dbReference>
<feature type="compositionally biased region" description="Polar residues" evidence="1">
    <location>
        <begin position="39"/>
        <end position="49"/>
    </location>
</feature>